<evidence type="ECO:0000313" key="1">
    <source>
        <dbReference type="EMBL" id="MFC4676032.1"/>
    </source>
</evidence>
<dbReference type="EMBL" id="JBHSGN010000121">
    <property type="protein sequence ID" value="MFC4676032.1"/>
    <property type="molecule type" value="Genomic_DNA"/>
</dbReference>
<accession>A0ABV9L0L1</accession>
<gene>
    <name evidence="1" type="ORF">ACFO6W_20305</name>
</gene>
<protein>
    <submittedName>
        <fullName evidence="1">Uncharacterized protein</fullName>
    </submittedName>
</protein>
<reference evidence="2" key="1">
    <citation type="journal article" date="2019" name="Int. J. Syst. Evol. Microbiol.">
        <title>The Global Catalogue of Microorganisms (GCM) 10K type strain sequencing project: providing services to taxonomists for standard genome sequencing and annotation.</title>
        <authorList>
            <consortium name="The Broad Institute Genomics Platform"/>
            <consortium name="The Broad Institute Genome Sequencing Center for Infectious Disease"/>
            <person name="Wu L."/>
            <person name="Ma J."/>
        </authorList>
    </citation>
    <scope>NUCLEOTIDE SEQUENCE [LARGE SCALE GENOMIC DNA]</scope>
    <source>
        <strain evidence="2">CCUG 66188</strain>
    </source>
</reference>
<comment type="caution">
    <text evidence="1">The sequence shown here is derived from an EMBL/GenBank/DDBJ whole genome shotgun (WGS) entry which is preliminary data.</text>
</comment>
<keyword evidence="2" id="KW-1185">Reference proteome</keyword>
<evidence type="ECO:0000313" key="2">
    <source>
        <dbReference type="Proteomes" id="UP001596023"/>
    </source>
</evidence>
<dbReference type="Proteomes" id="UP001596023">
    <property type="component" value="Unassembled WGS sequence"/>
</dbReference>
<sequence>MSNRNKNTFFSDASDAGIGSILVIQKKDEGVVSIFILLYILY</sequence>
<dbReference type="RefSeq" id="WP_379999841.1">
    <property type="nucleotide sequence ID" value="NZ_JBHSGN010000121.1"/>
</dbReference>
<proteinExistence type="predicted"/>
<name>A0ABV9L0L1_9BACT</name>
<organism evidence="1 2">
    <name type="scientific">Dysgonomonas termitidis</name>
    <dbReference type="NCBI Taxonomy" id="1516126"/>
    <lineage>
        <taxon>Bacteria</taxon>
        <taxon>Pseudomonadati</taxon>
        <taxon>Bacteroidota</taxon>
        <taxon>Bacteroidia</taxon>
        <taxon>Bacteroidales</taxon>
        <taxon>Dysgonomonadaceae</taxon>
        <taxon>Dysgonomonas</taxon>
    </lineage>
</organism>